<evidence type="ECO:0000256" key="1">
    <source>
        <dbReference type="PROSITE-ProRule" id="PRU10141"/>
    </source>
</evidence>
<dbReference type="InterPro" id="IPR017441">
    <property type="entry name" value="Protein_kinase_ATP_BS"/>
</dbReference>
<dbReference type="Gene3D" id="1.10.510.10">
    <property type="entry name" value="Transferase(Phosphotransferase) domain 1"/>
    <property type="match status" value="2"/>
</dbReference>
<organism evidence="3 4">
    <name type="scientific">Olea europaea subsp. europaea</name>
    <dbReference type="NCBI Taxonomy" id="158383"/>
    <lineage>
        <taxon>Eukaryota</taxon>
        <taxon>Viridiplantae</taxon>
        <taxon>Streptophyta</taxon>
        <taxon>Embryophyta</taxon>
        <taxon>Tracheophyta</taxon>
        <taxon>Spermatophyta</taxon>
        <taxon>Magnoliopsida</taxon>
        <taxon>eudicotyledons</taxon>
        <taxon>Gunneridae</taxon>
        <taxon>Pentapetalae</taxon>
        <taxon>asterids</taxon>
        <taxon>lamiids</taxon>
        <taxon>Lamiales</taxon>
        <taxon>Oleaceae</taxon>
        <taxon>Oleeae</taxon>
        <taxon>Olea</taxon>
    </lineage>
</organism>
<keyword evidence="4" id="KW-1185">Reference proteome</keyword>
<keyword evidence="3" id="KW-0418">Kinase</keyword>
<dbReference type="AlphaFoldDB" id="A0A8S0U359"/>
<name>A0A8S0U359_OLEEU</name>
<dbReference type="EMBL" id="CACTIH010007376">
    <property type="protein sequence ID" value="CAA3011739.1"/>
    <property type="molecule type" value="Genomic_DNA"/>
</dbReference>
<accession>A0A8S0U359</accession>
<dbReference type="InterPro" id="IPR000719">
    <property type="entry name" value="Prot_kinase_dom"/>
</dbReference>
<feature type="binding site" evidence="1">
    <location>
        <position position="52"/>
    </location>
    <ligand>
        <name>ATP</name>
        <dbReference type="ChEBI" id="CHEBI:30616"/>
    </ligand>
</feature>
<keyword evidence="1" id="KW-0067">ATP-binding</keyword>
<dbReference type="Gramene" id="OE9A100775T1">
    <property type="protein sequence ID" value="OE9A100775C1"/>
    <property type="gene ID" value="OE9A100775"/>
</dbReference>
<dbReference type="GO" id="GO:0007165">
    <property type="term" value="P:signal transduction"/>
    <property type="evidence" value="ECO:0007669"/>
    <property type="project" value="TreeGrafter"/>
</dbReference>
<dbReference type="InterPro" id="IPR011009">
    <property type="entry name" value="Kinase-like_dom_sf"/>
</dbReference>
<feature type="domain" description="Protein kinase" evidence="2">
    <location>
        <begin position="15"/>
        <end position="249"/>
    </location>
</feature>
<dbReference type="OrthoDB" id="25592at2759"/>
<dbReference type="GO" id="GO:0005524">
    <property type="term" value="F:ATP binding"/>
    <property type="evidence" value="ECO:0007669"/>
    <property type="project" value="UniProtKB-UniRule"/>
</dbReference>
<gene>
    <name evidence="3" type="ORF">OLEA9_A100775</name>
</gene>
<dbReference type="PANTHER" id="PTHR48011:SF18">
    <property type="entry name" value="MITOGEN-ACTIVATED PROTEIN KINASE KINASE KINASE 19-RELATED"/>
    <property type="match status" value="1"/>
</dbReference>
<proteinExistence type="predicted"/>
<evidence type="ECO:0000313" key="4">
    <source>
        <dbReference type="Proteomes" id="UP000594638"/>
    </source>
</evidence>
<dbReference type="PANTHER" id="PTHR48011">
    <property type="entry name" value="CCR4-NOT TRANSCRIPTIONAL COMPLEX SUBUNIT CAF120-RELATED"/>
    <property type="match status" value="1"/>
</dbReference>
<dbReference type="InterPro" id="IPR052751">
    <property type="entry name" value="Plant_MAPKKK"/>
</dbReference>
<reference evidence="3 4" key="1">
    <citation type="submission" date="2019-12" db="EMBL/GenBank/DDBJ databases">
        <authorList>
            <person name="Alioto T."/>
            <person name="Alioto T."/>
            <person name="Gomez Garrido J."/>
        </authorList>
    </citation>
    <scope>NUCLEOTIDE SEQUENCE [LARGE SCALE GENOMIC DNA]</scope>
</reference>
<evidence type="ECO:0000259" key="2">
    <source>
        <dbReference type="PROSITE" id="PS50011"/>
    </source>
</evidence>
<dbReference type="Proteomes" id="UP000594638">
    <property type="component" value="Unassembled WGS sequence"/>
</dbReference>
<evidence type="ECO:0000313" key="3">
    <source>
        <dbReference type="EMBL" id="CAA3011739.1"/>
    </source>
</evidence>
<keyword evidence="1" id="KW-0547">Nucleotide-binding</keyword>
<sequence>MTGEQSSYQDMDRHWRKEYIVGSGTYGTVYLASKLDSRLSLSPPSISVAAVKSDSVYWSSLKKEGEILHELRGCPEIVQCFGADISFENNRDVFNLLLEYAAGGSLVDLIKNNGGKIQNLTVHGGTIHNLKIADFGSAKRIEEEEEFIPGSSSFNRGALLYASPESISKGIHKPVTDIWSLGCIIVEMITGKPLWTNGKARDLIDEIMFGHPNLPKNISYCAEDFLKLCLTKNEYQRWTANMLLDHPFIFTNLSALPLNFKNPVLPNPFGSDIHVYKLDLFSTPSKIEEPTDRSVNVQK</sequence>
<keyword evidence="3" id="KW-0808">Transferase</keyword>
<comment type="caution">
    <text evidence="3">The sequence shown here is derived from an EMBL/GenBank/DDBJ whole genome shotgun (WGS) entry which is preliminary data.</text>
</comment>
<dbReference type="PROSITE" id="PS00107">
    <property type="entry name" value="PROTEIN_KINASE_ATP"/>
    <property type="match status" value="1"/>
</dbReference>
<dbReference type="Pfam" id="PF00069">
    <property type="entry name" value="Pkinase"/>
    <property type="match status" value="1"/>
</dbReference>
<dbReference type="SUPFAM" id="SSF56112">
    <property type="entry name" value="Protein kinase-like (PK-like)"/>
    <property type="match status" value="1"/>
</dbReference>
<dbReference type="GO" id="GO:0004672">
    <property type="term" value="F:protein kinase activity"/>
    <property type="evidence" value="ECO:0007669"/>
    <property type="project" value="InterPro"/>
</dbReference>
<dbReference type="PROSITE" id="PS50011">
    <property type="entry name" value="PROTEIN_KINASE_DOM"/>
    <property type="match status" value="1"/>
</dbReference>
<protein>
    <submittedName>
        <fullName evidence="3">Mitogen-activated kinase kinase kinase 18-like</fullName>
    </submittedName>
</protein>